<feature type="transmembrane region" description="Helical" evidence="13">
    <location>
        <begin position="167"/>
        <end position="190"/>
    </location>
</feature>
<keyword evidence="5 13" id="KW-0812">Transmembrane</keyword>
<evidence type="ECO:0000256" key="4">
    <source>
        <dbReference type="ARBA" id="ARBA00022670"/>
    </source>
</evidence>
<comment type="subcellular location">
    <subcellularLocation>
        <location evidence="2">Cell membrane</location>
        <topology evidence="2">Multi-pass membrane protein</topology>
    </subcellularLocation>
</comment>
<evidence type="ECO:0000256" key="11">
    <source>
        <dbReference type="ARBA" id="ARBA00023136"/>
    </source>
</evidence>
<gene>
    <name evidence="15" type="ORF">C7C45_13555</name>
</gene>
<keyword evidence="6" id="KW-0479">Metal-binding</keyword>
<organism evidence="15 16">
    <name type="scientific">Micromonospora arborensis</name>
    <dbReference type="NCBI Taxonomy" id="2116518"/>
    <lineage>
        <taxon>Bacteria</taxon>
        <taxon>Bacillati</taxon>
        <taxon>Actinomycetota</taxon>
        <taxon>Actinomycetes</taxon>
        <taxon>Micromonosporales</taxon>
        <taxon>Micromonosporaceae</taxon>
        <taxon>Micromonospora</taxon>
    </lineage>
</organism>
<dbReference type="Pfam" id="PF01435">
    <property type="entry name" value="Peptidase_M48"/>
    <property type="match status" value="1"/>
</dbReference>
<evidence type="ECO:0000256" key="12">
    <source>
        <dbReference type="SAM" id="MobiDB-lite"/>
    </source>
</evidence>
<evidence type="ECO:0000313" key="15">
    <source>
        <dbReference type="EMBL" id="PYC70404.1"/>
    </source>
</evidence>
<dbReference type="GO" id="GO:0006508">
    <property type="term" value="P:proteolysis"/>
    <property type="evidence" value="ECO:0007669"/>
    <property type="project" value="UniProtKB-KW"/>
</dbReference>
<accession>A0A318NUQ6</accession>
<feature type="transmembrane region" description="Helical" evidence="13">
    <location>
        <begin position="431"/>
        <end position="455"/>
    </location>
</feature>
<dbReference type="OrthoDB" id="3382080at2"/>
<dbReference type="PANTHER" id="PTHR43221">
    <property type="entry name" value="PROTEASE HTPX"/>
    <property type="match status" value="1"/>
</dbReference>
<evidence type="ECO:0000256" key="6">
    <source>
        <dbReference type="ARBA" id="ARBA00022723"/>
    </source>
</evidence>
<dbReference type="EMBL" id="PYBV01000016">
    <property type="protein sequence ID" value="PYC70404.1"/>
    <property type="molecule type" value="Genomic_DNA"/>
</dbReference>
<reference evidence="15 16" key="1">
    <citation type="submission" date="2018-03" db="EMBL/GenBank/DDBJ databases">
        <title>Bioinformatic expansion and discovery of thiopeptide antibiotics.</title>
        <authorList>
            <person name="Schwalen C.J."/>
            <person name="Hudson G.A."/>
            <person name="Mitchell D.A."/>
        </authorList>
    </citation>
    <scope>NUCLEOTIDE SEQUENCE [LARGE SCALE GENOMIC DNA]</scope>
    <source>
        <strain evidence="15 16">NRRL 8041</strain>
    </source>
</reference>
<keyword evidence="11 13" id="KW-0472">Membrane</keyword>
<evidence type="ECO:0000256" key="13">
    <source>
        <dbReference type="SAM" id="Phobius"/>
    </source>
</evidence>
<keyword evidence="8" id="KW-0862">Zinc</keyword>
<dbReference type="PANTHER" id="PTHR43221:SF1">
    <property type="entry name" value="PROTEASE HTPX"/>
    <property type="match status" value="1"/>
</dbReference>
<keyword evidence="16" id="KW-1185">Reference proteome</keyword>
<sequence>MFPEGAARMTEPHTVPPESTPPTVPQLDVRAAEPPADDTPPPTGGFADRPPGFPSALVWLRAGIVRDWRGVLGAFVATWFYLPVALLLAFWGGLSLAAVGLFAGGLGADDQMPAMLRDTPLIGPLLEAFLSRSGGVLGGVVGFVVGFLVGFLSVLVLPWLGSTAEPFALFTGLVGMVAAAALIGVLYTLYRVLLEPRLLVVSGARQPSRRESARLRPILDECARRLGLPSVPRLLMEDDPVLSNARTYSRHVVVTTAVLTEPDDEIAALFSHELVHWRTGDEVTSAFVRGVGLPLTLAHALPTWLMRTFPHPATNFVVFVFFWPVLLTMRYVVLPLHARDVRAAEYRADLGAVLTGHVDGMRRILERRLSFESGRSGWDEAVCATHPPHELRLDQLELASEADAPGVPEAVPVTAERLFGHSGPVGTRRTWLLVGALVLAACVGTGGLGVVQWAFFRPQGAIEGYFSALADRDSDAALGFLSDESSVGDRKLLAQLLRGEGYQPPTDVEISSLERDGDSATAAVAYRLGGERHTVTVGLHRDEEATLGLFHGWQLLGGLIPLDVPAAGPGVQLNGVALPAGTEGPTLALLPGGYTATGPSTALSETPTTTVAVGPGQSAATLQMVPVLKPSAVEAVDARVRAWLDECAKQTVAAPEGCPFRYYNASAGQKVTWKILDYPRLAVELTGPDTAQVDTPYEAKGRVQVSGTTTYFGTSSPFTDDQEIDVAGVATVDGATVAFRPTAN</sequence>
<protein>
    <recommendedName>
        <fullName evidence="14">Peptidase M48 domain-containing protein</fullName>
    </recommendedName>
</protein>
<keyword evidence="9 13" id="KW-1133">Transmembrane helix</keyword>
<keyword evidence="4" id="KW-0645">Protease</keyword>
<feature type="transmembrane region" description="Helical" evidence="13">
    <location>
        <begin position="136"/>
        <end position="161"/>
    </location>
</feature>
<evidence type="ECO:0000256" key="10">
    <source>
        <dbReference type="ARBA" id="ARBA00023049"/>
    </source>
</evidence>
<evidence type="ECO:0000256" key="1">
    <source>
        <dbReference type="ARBA" id="ARBA00001947"/>
    </source>
</evidence>
<dbReference type="Proteomes" id="UP000248333">
    <property type="component" value="Unassembled WGS sequence"/>
</dbReference>
<keyword evidence="3" id="KW-1003">Cell membrane</keyword>
<name>A0A318NUQ6_9ACTN</name>
<comment type="cofactor">
    <cofactor evidence="1">
        <name>Zn(2+)</name>
        <dbReference type="ChEBI" id="CHEBI:29105"/>
    </cofactor>
</comment>
<evidence type="ECO:0000256" key="5">
    <source>
        <dbReference type="ARBA" id="ARBA00022692"/>
    </source>
</evidence>
<dbReference type="GO" id="GO:0046872">
    <property type="term" value="F:metal ion binding"/>
    <property type="evidence" value="ECO:0007669"/>
    <property type="project" value="UniProtKB-KW"/>
</dbReference>
<keyword evidence="7" id="KW-0378">Hydrolase</keyword>
<evidence type="ECO:0000259" key="14">
    <source>
        <dbReference type="Pfam" id="PF01435"/>
    </source>
</evidence>
<dbReference type="InterPro" id="IPR050083">
    <property type="entry name" value="HtpX_protease"/>
</dbReference>
<dbReference type="AlphaFoldDB" id="A0A318NUQ6"/>
<proteinExistence type="predicted"/>
<evidence type="ECO:0000256" key="3">
    <source>
        <dbReference type="ARBA" id="ARBA00022475"/>
    </source>
</evidence>
<evidence type="ECO:0000256" key="2">
    <source>
        <dbReference type="ARBA" id="ARBA00004651"/>
    </source>
</evidence>
<evidence type="ECO:0000256" key="9">
    <source>
        <dbReference type="ARBA" id="ARBA00022989"/>
    </source>
</evidence>
<keyword evidence="10" id="KW-0482">Metalloprotease</keyword>
<evidence type="ECO:0000256" key="7">
    <source>
        <dbReference type="ARBA" id="ARBA00022801"/>
    </source>
</evidence>
<feature type="transmembrane region" description="Helical" evidence="13">
    <location>
        <begin position="79"/>
        <end position="107"/>
    </location>
</feature>
<comment type="caution">
    <text evidence="15">The sequence shown here is derived from an EMBL/GenBank/DDBJ whole genome shotgun (WGS) entry which is preliminary data.</text>
</comment>
<feature type="domain" description="Peptidase M48" evidence="14">
    <location>
        <begin position="211"/>
        <end position="397"/>
    </location>
</feature>
<dbReference type="GO" id="GO:0005886">
    <property type="term" value="C:plasma membrane"/>
    <property type="evidence" value="ECO:0007669"/>
    <property type="project" value="UniProtKB-SubCell"/>
</dbReference>
<evidence type="ECO:0000256" key="8">
    <source>
        <dbReference type="ARBA" id="ARBA00022833"/>
    </source>
</evidence>
<dbReference type="GO" id="GO:0004222">
    <property type="term" value="F:metalloendopeptidase activity"/>
    <property type="evidence" value="ECO:0007669"/>
    <property type="project" value="InterPro"/>
</dbReference>
<feature type="transmembrane region" description="Helical" evidence="13">
    <location>
        <begin position="312"/>
        <end position="333"/>
    </location>
</feature>
<dbReference type="Gene3D" id="3.30.2010.10">
    <property type="entry name" value="Metalloproteases ('zincins'), catalytic domain"/>
    <property type="match status" value="1"/>
</dbReference>
<evidence type="ECO:0000313" key="16">
    <source>
        <dbReference type="Proteomes" id="UP000248333"/>
    </source>
</evidence>
<dbReference type="InterPro" id="IPR001915">
    <property type="entry name" value="Peptidase_M48"/>
</dbReference>
<feature type="compositionally biased region" description="Pro residues" evidence="12">
    <location>
        <begin position="14"/>
        <end position="24"/>
    </location>
</feature>
<feature type="region of interest" description="Disordered" evidence="12">
    <location>
        <begin position="1"/>
        <end position="49"/>
    </location>
</feature>